<dbReference type="Gene3D" id="2.60.40.10">
    <property type="entry name" value="Immunoglobulins"/>
    <property type="match status" value="1"/>
</dbReference>
<proteinExistence type="predicted"/>
<keyword evidence="3" id="KW-1185">Reference proteome</keyword>
<dbReference type="SUPFAM" id="SSF49313">
    <property type="entry name" value="Cadherin-like"/>
    <property type="match status" value="2"/>
</dbReference>
<accession>A0ABY1S3C0</accession>
<evidence type="ECO:0000313" key="3">
    <source>
        <dbReference type="Proteomes" id="UP001159257"/>
    </source>
</evidence>
<dbReference type="Proteomes" id="UP001159257">
    <property type="component" value="Unassembled WGS sequence"/>
</dbReference>
<dbReference type="EMBL" id="FXWV01000016">
    <property type="protein sequence ID" value="SMR77746.1"/>
    <property type="molecule type" value="Genomic_DNA"/>
</dbReference>
<dbReference type="InterPro" id="IPR013783">
    <property type="entry name" value="Ig-like_fold"/>
</dbReference>
<dbReference type="InterPro" id="IPR015919">
    <property type="entry name" value="Cadherin-like_sf"/>
</dbReference>
<dbReference type="NCBIfam" id="TIGR01965">
    <property type="entry name" value="VCBS_repeat"/>
    <property type="match status" value="6"/>
</dbReference>
<organism evidence="2 3">
    <name type="scientific">Marinobacterium sediminicola</name>
    <dbReference type="NCBI Taxonomy" id="518898"/>
    <lineage>
        <taxon>Bacteria</taxon>
        <taxon>Pseudomonadati</taxon>
        <taxon>Pseudomonadota</taxon>
        <taxon>Gammaproteobacteria</taxon>
        <taxon>Oceanospirillales</taxon>
        <taxon>Oceanospirillaceae</taxon>
        <taxon>Marinobacterium</taxon>
    </lineage>
</organism>
<feature type="compositionally biased region" description="Pro residues" evidence="1">
    <location>
        <begin position="985"/>
        <end position="995"/>
    </location>
</feature>
<feature type="region of interest" description="Disordered" evidence="1">
    <location>
        <begin position="979"/>
        <end position="1062"/>
    </location>
</feature>
<dbReference type="InterPro" id="IPR010221">
    <property type="entry name" value="VCBS_dom"/>
</dbReference>
<name>A0ABY1S3C0_9GAMM</name>
<comment type="caution">
    <text evidence="2">The sequence shown here is derived from an EMBL/GenBank/DDBJ whole genome shotgun (WGS) entry which is preliminary data.</text>
</comment>
<sequence length="1253" mass="130490">MDSGGVKFIPNENFNGEVTVKFFVDDRSVSGLSYMLRPEEWWHYDLANHYPESFYELTFRVTPVNDAPELLVTADAGASIAMDEAASGVSSSGKISFNDVDFDYASGDTLSLQRSSSNVVWSGGSLDSVQAAHLLSGFTTTLPTSATAAGTANWQYNMQGADLDFLAEGETLTLSYEISATDLAGASTSKFLTLTITGTNDAPILALEAADGITEVEGDSSGQALSDSGVVVFNDLDTTDRIDITFASDGAVDWSGATAEEPLSGAINDALIAGFSIPETIDALPGSSLEWSFDVASINLDFLAAGETLTFGYTVTATDSADATATQQVTFTITGTNDAPTISVEAAEALSEVVGDSSAQPLTESGTVEFADLDTTDLIDITFVSNEDIDWSGGTLDTDLAAALVAGLSIPTTSSAAAPGTIAWSYSVTDANLDFLAKGETITFSYTFTLTDEQGVESTDTLRVTLTGTNDAPTLSVEAAEAITEVAGDSSTQVLSDSGVVNFGDLDTNDRIDITFADNGDISWSGATTAEPLDTGVAAALINGFTIADTLNAEAPGSVDWSYDVAGIDLDFLASGETLTFSYTVTATDSADVPVTQQVLFTITGTNDAPTITVEAAEALSEVAGDSSAQALTETGVVAFRDLDTTDLVDITFASNSDMAWSGGTLDAALVTLLESGFSIATTQDAAAPSSVDWRYNVTGADLDFLAKGETLTFSYTVTARDSQDAAADAVITFTINGSNDTPTIAVTAAEPFSEAVDAAAQSLVQIGVVSFTDHDLNNTQQITFSVNQDPVWRRNDNSVVDGLDAGLASRLVAAFTTSGADLPHNGQVAWHYQLDAADLDFLNAGDTVTFSYTVTVEDTDGATASEVVTITLIGSNDAPEATSVQLTDDETITLMSSDYRLDVSPLFSDKDSVLSREDLDFTITGLPKGLIYDPETGVIEGKPSEPGRFTVTLTATDSEGASVTRSFVLTVNAMVQEEANPGGDTPPPPQPPSNDPGTVSDEGGGELPEGVIDEGGTGDPTDGSGYMDDGGDDSGTEIDTSGSGVESESDGDTGGSTGGDEIIIMAEPGALVVQSVNTDGNTTTRASVDVQVNSDGQVLFSDDQQQAFSTVSLQVVGIDRVAAGEVLVVVQDTSLDANSQFYTASLGNGEALPEWITLDPATGSVKLIEPPAGEQEVVIRITAIGSDGTVRVLELKLDLPQLFNPQTGDNLSDNNALQLKESGFRPFAEQLENELANRDQYGTRLMAMLKSA</sequence>
<reference evidence="2 3" key="1">
    <citation type="submission" date="2017-05" db="EMBL/GenBank/DDBJ databases">
        <authorList>
            <person name="Varghese N."/>
            <person name="Submissions S."/>
        </authorList>
    </citation>
    <scope>NUCLEOTIDE SEQUENCE [LARGE SCALE GENOMIC DNA]</scope>
    <source>
        <strain evidence="2 3">CGMCC 1.7287</strain>
    </source>
</reference>
<dbReference type="Pfam" id="PF05345">
    <property type="entry name" value="He_PIG"/>
    <property type="match status" value="1"/>
</dbReference>
<evidence type="ECO:0000256" key="1">
    <source>
        <dbReference type="SAM" id="MobiDB-lite"/>
    </source>
</evidence>
<protein>
    <submittedName>
        <fullName evidence="2">VCBS repeat-containing protein</fullName>
    </submittedName>
</protein>
<evidence type="ECO:0000313" key="2">
    <source>
        <dbReference type="EMBL" id="SMR77746.1"/>
    </source>
</evidence>
<gene>
    <name evidence="2" type="ORF">SAMN04487964_11680</name>
</gene>